<dbReference type="EMBL" id="WRPP01000007">
    <property type="protein sequence ID" value="MVU81847.1"/>
    <property type="molecule type" value="Genomic_DNA"/>
</dbReference>
<dbReference type="Pfam" id="PF01565">
    <property type="entry name" value="FAD_binding_4"/>
    <property type="match status" value="1"/>
</dbReference>
<evidence type="ECO:0000256" key="5">
    <source>
        <dbReference type="ARBA" id="ARBA00023002"/>
    </source>
</evidence>
<organism evidence="7 8">
    <name type="scientific">Nocardia terrae</name>
    <dbReference type="NCBI Taxonomy" id="2675851"/>
    <lineage>
        <taxon>Bacteria</taxon>
        <taxon>Bacillati</taxon>
        <taxon>Actinomycetota</taxon>
        <taxon>Actinomycetes</taxon>
        <taxon>Mycobacteriales</taxon>
        <taxon>Nocardiaceae</taxon>
        <taxon>Nocardia</taxon>
    </lineage>
</organism>
<evidence type="ECO:0000259" key="6">
    <source>
        <dbReference type="PROSITE" id="PS51387"/>
    </source>
</evidence>
<accession>A0A7K1V5M6</accession>
<evidence type="ECO:0000256" key="2">
    <source>
        <dbReference type="ARBA" id="ARBA00005466"/>
    </source>
</evidence>
<proteinExistence type="inferred from homology"/>
<dbReference type="PANTHER" id="PTHR42973">
    <property type="entry name" value="BINDING OXIDOREDUCTASE, PUTATIVE (AFU_ORTHOLOGUE AFUA_1G17690)-RELATED"/>
    <property type="match status" value="1"/>
</dbReference>
<dbReference type="RefSeq" id="WP_157391436.1">
    <property type="nucleotide sequence ID" value="NZ_WRPP01000007.1"/>
</dbReference>
<comment type="cofactor">
    <cofactor evidence="1">
        <name>FAD</name>
        <dbReference type="ChEBI" id="CHEBI:57692"/>
    </cofactor>
</comment>
<dbReference type="Gene3D" id="3.30.465.10">
    <property type="match status" value="1"/>
</dbReference>
<dbReference type="InterPro" id="IPR036318">
    <property type="entry name" value="FAD-bd_PCMH-like_sf"/>
</dbReference>
<dbReference type="PROSITE" id="PS51387">
    <property type="entry name" value="FAD_PCMH"/>
    <property type="match status" value="1"/>
</dbReference>
<dbReference type="InterPro" id="IPR006094">
    <property type="entry name" value="Oxid_FAD_bind_N"/>
</dbReference>
<keyword evidence="5" id="KW-0560">Oxidoreductase</keyword>
<evidence type="ECO:0000313" key="7">
    <source>
        <dbReference type="EMBL" id="MVU81847.1"/>
    </source>
</evidence>
<dbReference type="Gene3D" id="3.30.43.10">
    <property type="entry name" value="Uridine Diphospho-n-acetylenolpyruvylglucosamine Reductase, domain 2"/>
    <property type="match status" value="1"/>
</dbReference>
<sequence>MGFDELRNTVRGRVLESGDADFEQAARPWSIAVTQPVAAVVEAAEVEDVAAAVRFAGDQGRSVVTQPTGHGASGGVENAILLRTGALDRLEIDPVARVARVGAGVRWGRVQAAAAEYGLTGLAGSNPVVGVAGYTLGGGKSWFGRKYGWASNAVRAFEIVDAQGRPARVTADSDPDLFWALSGGGGDFAVVTGLEFELFPAPGLYGGRVMWTADRLPQVWDAFRELTSQAPEELSVWFSRFQFPQAPEMVGLDLAYLGDPERGRALVSVLDAIGGAVADKRTVMSVADLGDITTEPTDPSLAMTRGELLAELTPAAEKIILDTTLAPITSIQVRHLGGALARPAAGARGALSESYLVSTLGIGLPQLREAVQAKLTGLTAELGDHITGKKPFTFLAPGESAADAFDAATLDRLRAIKRDRDPRTVIRSNYPVLG</sequence>
<dbReference type="InterPro" id="IPR016169">
    <property type="entry name" value="FAD-bd_PCMH_sub2"/>
</dbReference>
<dbReference type="InterPro" id="IPR016166">
    <property type="entry name" value="FAD-bd_PCMH"/>
</dbReference>
<name>A0A7K1V5M6_9NOCA</name>
<dbReference type="Proteomes" id="UP000466794">
    <property type="component" value="Unassembled WGS sequence"/>
</dbReference>
<protein>
    <submittedName>
        <fullName evidence="7">FAD-binding protein</fullName>
    </submittedName>
</protein>
<dbReference type="InterPro" id="IPR050416">
    <property type="entry name" value="FAD-linked_Oxidoreductase"/>
</dbReference>
<evidence type="ECO:0000256" key="1">
    <source>
        <dbReference type="ARBA" id="ARBA00001974"/>
    </source>
</evidence>
<comment type="similarity">
    <text evidence="2">Belongs to the oxygen-dependent FAD-linked oxidoreductase family.</text>
</comment>
<comment type="caution">
    <text evidence="7">The sequence shown here is derived from an EMBL/GenBank/DDBJ whole genome shotgun (WGS) entry which is preliminary data.</text>
</comment>
<dbReference type="InterPro" id="IPR016167">
    <property type="entry name" value="FAD-bd_PCMH_sub1"/>
</dbReference>
<keyword evidence="8" id="KW-1185">Reference proteome</keyword>
<dbReference type="PANTHER" id="PTHR42973:SF39">
    <property type="entry name" value="FAD-BINDING PCMH-TYPE DOMAIN-CONTAINING PROTEIN"/>
    <property type="match status" value="1"/>
</dbReference>
<dbReference type="GO" id="GO:0071949">
    <property type="term" value="F:FAD binding"/>
    <property type="evidence" value="ECO:0007669"/>
    <property type="project" value="InterPro"/>
</dbReference>
<keyword evidence="3" id="KW-0285">Flavoprotein</keyword>
<dbReference type="AlphaFoldDB" id="A0A7K1V5M6"/>
<evidence type="ECO:0000313" key="8">
    <source>
        <dbReference type="Proteomes" id="UP000466794"/>
    </source>
</evidence>
<dbReference type="Gene3D" id="3.40.462.20">
    <property type="match status" value="1"/>
</dbReference>
<reference evidence="7 8" key="1">
    <citation type="submission" date="2019-12" db="EMBL/GenBank/DDBJ databases">
        <title>Nocardia sp. nov. ET3-3 isolated from soil.</title>
        <authorList>
            <person name="Kanchanasin P."/>
            <person name="Tanasupawat S."/>
            <person name="Yuki M."/>
            <person name="Kudo T."/>
        </authorList>
    </citation>
    <scope>NUCLEOTIDE SEQUENCE [LARGE SCALE GENOMIC DNA]</scope>
    <source>
        <strain evidence="7 8">ET3-3</strain>
    </source>
</reference>
<evidence type="ECO:0000256" key="3">
    <source>
        <dbReference type="ARBA" id="ARBA00022630"/>
    </source>
</evidence>
<evidence type="ECO:0000256" key="4">
    <source>
        <dbReference type="ARBA" id="ARBA00022827"/>
    </source>
</evidence>
<feature type="domain" description="FAD-binding PCMH-type" evidence="6">
    <location>
        <begin position="33"/>
        <end position="201"/>
    </location>
</feature>
<gene>
    <name evidence="7" type="ORF">GPX89_31995</name>
</gene>
<keyword evidence="4" id="KW-0274">FAD</keyword>
<dbReference type="SUPFAM" id="SSF56176">
    <property type="entry name" value="FAD-binding/transporter-associated domain-like"/>
    <property type="match status" value="1"/>
</dbReference>
<dbReference type="GO" id="GO:0016491">
    <property type="term" value="F:oxidoreductase activity"/>
    <property type="evidence" value="ECO:0007669"/>
    <property type="project" value="UniProtKB-KW"/>
</dbReference>